<keyword evidence="3" id="KW-1185">Reference proteome</keyword>
<dbReference type="RefSeq" id="WP_220195986.1">
    <property type="nucleotide sequence ID" value="NZ_BNJF01000002.1"/>
</dbReference>
<comment type="caution">
    <text evidence="2">The sequence shown here is derived from an EMBL/GenBank/DDBJ whole genome shotgun (WGS) entry which is preliminary data.</text>
</comment>
<reference evidence="2" key="1">
    <citation type="submission" date="2020-10" db="EMBL/GenBank/DDBJ databases">
        <title>Taxonomic study of unclassified bacteria belonging to the class Ktedonobacteria.</title>
        <authorList>
            <person name="Yabe S."/>
            <person name="Wang C.M."/>
            <person name="Zheng Y."/>
            <person name="Sakai Y."/>
            <person name="Cavaletti L."/>
            <person name="Monciardini P."/>
            <person name="Donadio S."/>
        </authorList>
    </citation>
    <scope>NUCLEOTIDE SEQUENCE</scope>
    <source>
        <strain evidence="2">SOSP1-1</strain>
    </source>
</reference>
<dbReference type="AlphaFoldDB" id="A0A8J3MUH2"/>
<organism evidence="2 3">
    <name type="scientific">Ktedonospora formicarum</name>
    <dbReference type="NCBI Taxonomy" id="2778364"/>
    <lineage>
        <taxon>Bacteria</taxon>
        <taxon>Bacillati</taxon>
        <taxon>Chloroflexota</taxon>
        <taxon>Ktedonobacteria</taxon>
        <taxon>Ktedonobacterales</taxon>
        <taxon>Ktedonobacteraceae</taxon>
        <taxon>Ktedonospora</taxon>
    </lineage>
</organism>
<evidence type="ECO:0000313" key="2">
    <source>
        <dbReference type="EMBL" id="GHO46618.1"/>
    </source>
</evidence>
<proteinExistence type="predicted"/>
<feature type="transmembrane region" description="Helical" evidence="1">
    <location>
        <begin position="46"/>
        <end position="64"/>
    </location>
</feature>
<feature type="transmembrane region" description="Helical" evidence="1">
    <location>
        <begin position="107"/>
        <end position="131"/>
    </location>
</feature>
<feature type="transmembrane region" description="Helical" evidence="1">
    <location>
        <begin position="14"/>
        <end position="34"/>
    </location>
</feature>
<keyword evidence="1" id="KW-0812">Transmembrane</keyword>
<keyword evidence="1" id="KW-0472">Membrane</keyword>
<feature type="transmembrane region" description="Helical" evidence="1">
    <location>
        <begin position="76"/>
        <end position="101"/>
    </location>
</feature>
<dbReference type="EMBL" id="BNJF01000002">
    <property type="protein sequence ID" value="GHO46618.1"/>
    <property type="molecule type" value="Genomic_DNA"/>
</dbReference>
<sequence>MNQTFNIVRVVRDWYVAISAVLTFAFAISLRFFAASPETWFNQPGHIIGTLILIDSLLVCWQFTEGIAHERREAQAGLLWPSVALVLGALLAMIGVALTLYTAPITWTSMLFIMGASRLLVIVIPFLLFALQRRVEQGFTSQRKSS</sequence>
<gene>
    <name evidence="2" type="ORF">KSX_47810</name>
</gene>
<protein>
    <submittedName>
        <fullName evidence="2">Uncharacterized protein</fullName>
    </submittedName>
</protein>
<name>A0A8J3MUH2_9CHLR</name>
<dbReference type="Proteomes" id="UP000612362">
    <property type="component" value="Unassembled WGS sequence"/>
</dbReference>
<evidence type="ECO:0000256" key="1">
    <source>
        <dbReference type="SAM" id="Phobius"/>
    </source>
</evidence>
<accession>A0A8J3MUH2</accession>
<keyword evidence="1" id="KW-1133">Transmembrane helix</keyword>
<evidence type="ECO:0000313" key="3">
    <source>
        <dbReference type="Proteomes" id="UP000612362"/>
    </source>
</evidence>